<evidence type="ECO:0000256" key="5">
    <source>
        <dbReference type="ARBA" id="ARBA00023172"/>
    </source>
</evidence>
<dbReference type="Pfam" id="PF00872">
    <property type="entry name" value="Transposase_mut"/>
    <property type="match status" value="1"/>
</dbReference>
<evidence type="ECO:0000256" key="1">
    <source>
        <dbReference type="ARBA" id="ARBA00002190"/>
    </source>
</evidence>
<dbReference type="Proteomes" id="UP000182977">
    <property type="component" value="Chromosome I"/>
</dbReference>
<dbReference type="GO" id="GO:0003677">
    <property type="term" value="F:DNA binding"/>
    <property type="evidence" value="ECO:0007669"/>
    <property type="project" value="UniProtKB-KW"/>
</dbReference>
<comment type="function">
    <text evidence="1">Required for the transposition of the insertion element.</text>
</comment>
<gene>
    <name evidence="7" type="ORF">SAMN04488563_2374</name>
</gene>
<keyword evidence="3" id="KW-0815">Transposition</keyword>
<keyword evidence="8" id="KW-1185">Reference proteome</keyword>
<feature type="region of interest" description="Disordered" evidence="6">
    <location>
        <begin position="64"/>
        <end position="90"/>
    </location>
</feature>
<dbReference type="GO" id="GO:0006313">
    <property type="term" value="P:DNA transposition"/>
    <property type="evidence" value="ECO:0007669"/>
    <property type="project" value="InterPro"/>
</dbReference>
<reference evidence="8" key="1">
    <citation type="submission" date="2016-10" db="EMBL/GenBank/DDBJ databases">
        <authorList>
            <person name="Varghese N."/>
            <person name="Submissions S."/>
        </authorList>
    </citation>
    <scope>NUCLEOTIDE SEQUENCE [LARGE SCALE GENOMIC DNA]</scope>
    <source>
        <strain evidence="8">DSM 45079</strain>
    </source>
</reference>
<name>A0A1H2J7M1_9ACTN</name>
<sequence length="615" mass="67901">MSEQEKVVDSSDEAARRLAAVLPDEAIDNLLADAESSGTPVDGVHGLLNRLTSRVLERALETEMTDHLGYEPGDPAGRGSGNSRNGRSAKTVATTAGPVNVTVPRDRNSTFAPQIVPKHSRRVGAIEDIILSLYARGLSTREIEAHLKEIYDINTSPALISKITDVVVDEITLWQNRPVDEVYPIVYVDAIRIRVRDRGSVTLKSAHLVVGVDVDGLKDVLGIWIAAEEGAKFWAHVLTQLRNRGLRDVLILCCDGLTGLPDAARSVFDKVTVQTCVVHVIRNTMRFISYGDRKKVATAMRHIYTAPGVAAAEIALKEFEQNFGQQYPGAIEVWKNAWNEFIPFLDYPAELRRIVYTTNLIESINYQLRKITKTRGHFPDDDAAMKLLFLGIRNISRKRGGASGTGTHGWKKALNLTGPDAWTPVHYPGAVVDPDTGQLISDAHVAEVPFTAFGSKAKKHQVTARLIVRRVRDRAKTDELFPVWRHHPFFTDNTEPTADADITHRAHAIIETVFADLIDGPLAHLPSGRFAANAAWATCAAMTHNLLRAAGTLTSPRHAVARGATLRRQIVTVPARLARPQRRRVLHLPTHWPWAQQWTRLWNHVLATGPPAAAA</sequence>
<evidence type="ECO:0000256" key="3">
    <source>
        <dbReference type="ARBA" id="ARBA00022578"/>
    </source>
</evidence>
<organism evidence="7 8">
    <name type="scientific">Jiangella alkaliphila</name>
    <dbReference type="NCBI Taxonomy" id="419479"/>
    <lineage>
        <taxon>Bacteria</taxon>
        <taxon>Bacillati</taxon>
        <taxon>Actinomycetota</taxon>
        <taxon>Actinomycetes</taxon>
        <taxon>Jiangellales</taxon>
        <taxon>Jiangellaceae</taxon>
        <taxon>Jiangella</taxon>
    </lineage>
</organism>
<evidence type="ECO:0000313" key="7">
    <source>
        <dbReference type="EMBL" id="SDU52176.1"/>
    </source>
</evidence>
<dbReference type="GO" id="GO:0004803">
    <property type="term" value="F:transposase activity"/>
    <property type="evidence" value="ECO:0007669"/>
    <property type="project" value="InterPro"/>
</dbReference>
<evidence type="ECO:0000256" key="4">
    <source>
        <dbReference type="ARBA" id="ARBA00023125"/>
    </source>
</evidence>
<dbReference type="AlphaFoldDB" id="A0A1H2J7M1"/>
<dbReference type="PANTHER" id="PTHR33217">
    <property type="entry name" value="TRANSPOSASE FOR INSERTION SEQUENCE ELEMENT IS1081"/>
    <property type="match status" value="1"/>
</dbReference>
<accession>A0A1H2J7M1</accession>
<evidence type="ECO:0000313" key="8">
    <source>
        <dbReference type="Proteomes" id="UP000182977"/>
    </source>
</evidence>
<comment type="similarity">
    <text evidence="2">Belongs to the transposase mutator family.</text>
</comment>
<proteinExistence type="inferred from homology"/>
<dbReference type="InterPro" id="IPR001207">
    <property type="entry name" value="Transposase_mutator"/>
</dbReference>
<dbReference type="NCBIfam" id="NF033543">
    <property type="entry name" value="transpos_IS256"/>
    <property type="match status" value="1"/>
</dbReference>
<dbReference type="EMBL" id="LT629791">
    <property type="protein sequence ID" value="SDU52176.1"/>
    <property type="molecule type" value="Genomic_DNA"/>
</dbReference>
<keyword evidence="4" id="KW-0238">DNA-binding</keyword>
<dbReference type="PANTHER" id="PTHR33217:SF8">
    <property type="entry name" value="MUTATOR FAMILY TRANSPOSASE"/>
    <property type="match status" value="1"/>
</dbReference>
<protein>
    <submittedName>
        <fullName evidence="7">Transposase (Or an inactivated derivative)</fullName>
    </submittedName>
</protein>
<evidence type="ECO:0000256" key="6">
    <source>
        <dbReference type="SAM" id="MobiDB-lite"/>
    </source>
</evidence>
<evidence type="ECO:0000256" key="2">
    <source>
        <dbReference type="ARBA" id="ARBA00010961"/>
    </source>
</evidence>
<keyword evidence="5" id="KW-0233">DNA recombination</keyword>